<keyword evidence="2" id="KW-0808">Transferase</keyword>
<evidence type="ECO:0000256" key="4">
    <source>
        <dbReference type="ARBA" id="ARBA00022777"/>
    </source>
</evidence>
<dbReference type="SUPFAM" id="SSF56112">
    <property type="entry name" value="Protein kinase-like (PK-like)"/>
    <property type="match status" value="1"/>
</dbReference>
<proteinExistence type="predicted"/>
<dbReference type="PANTHER" id="PTHR24346:SF49">
    <property type="entry name" value="NIM1 SERINE_THREONINE PROTEIN KINASE"/>
    <property type="match status" value="1"/>
</dbReference>
<dbReference type="FunFam" id="3.30.200.20:FF:000042">
    <property type="entry name" value="Aurora kinase A"/>
    <property type="match status" value="1"/>
</dbReference>
<evidence type="ECO:0000256" key="1">
    <source>
        <dbReference type="ARBA" id="ARBA00022527"/>
    </source>
</evidence>
<evidence type="ECO:0000259" key="6">
    <source>
        <dbReference type="PROSITE" id="PS50011"/>
    </source>
</evidence>
<dbReference type="PANTHER" id="PTHR24346">
    <property type="entry name" value="MAP/MICROTUBULE AFFINITY-REGULATING KINASE"/>
    <property type="match status" value="1"/>
</dbReference>
<keyword evidence="5" id="KW-0067">ATP-binding</keyword>
<accession>A0A177BED4</accession>
<dbReference type="InterPro" id="IPR008271">
    <property type="entry name" value="Ser/Thr_kinase_AS"/>
</dbReference>
<reference evidence="7 8" key="1">
    <citation type="submission" date="2016-04" db="EMBL/GenBank/DDBJ databases">
        <title>The genome of Intoshia linei affirms orthonectids as highly simplified spiralians.</title>
        <authorList>
            <person name="Mikhailov K.V."/>
            <person name="Slusarev G.S."/>
            <person name="Nikitin M.A."/>
            <person name="Logacheva M.D."/>
            <person name="Penin A."/>
            <person name="Aleoshin V."/>
            <person name="Panchin Y.V."/>
        </authorList>
    </citation>
    <scope>NUCLEOTIDE SEQUENCE [LARGE SCALE GENOMIC DNA]</scope>
    <source>
        <strain evidence="7">Intl2013</strain>
        <tissue evidence="7">Whole animal</tissue>
    </source>
</reference>
<evidence type="ECO:0000256" key="2">
    <source>
        <dbReference type="ARBA" id="ARBA00022679"/>
    </source>
</evidence>
<keyword evidence="8" id="KW-1185">Reference proteome</keyword>
<keyword evidence="1" id="KW-0723">Serine/threonine-protein kinase</keyword>
<dbReference type="AlphaFoldDB" id="A0A177BED4"/>
<protein>
    <recommendedName>
        <fullName evidence="6">Protein kinase domain-containing protein</fullName>
    </recommendedName>
</protein>
<organism evidence="7 8">
    <name type="scientific">Intoshia linei</name>
    <dbReference type="NCBI Taxonomy" id="1819745"/>
    <lineage>
        <taxon>Eukaryota</taxon>
        <taxon>Metazoa</taxon>
        <taxon>Spiralia</taxon>
        <taxon>Lophotrochozoa</taxon>
        <taxon>Mesozoa</taxon>
        <taxon>Orthonectida</taxon>
        <taxon>Rhopaluridae</taxon>
        <taxon>Intoshia</taxon>
    </lineage>
</organism>
<evidence type="ECO:0000256" key="5">
    <source>
        <dbReference type="ARBA" id="ARBA00022840"/>
    </source>
</evidence>
<dbReference type="GO" id="GO:0005737">
    <property type="term" value="C:cytoplasm"/>
    <property type="evidence" value="ECO:0007669"/>
    <property type="project" value="TreeGrafter"/>
</dbReference>
<dbReference type="PROSITE" id="PS00108">
    <property type="entry name" value="PROTEIN_KINASE_ST"/>
    <property type="match status" value="1"/>
</dbReference>
<evidence type="ECO:0000313" key="7">
    <source>
        <dbReference type="EMBL" id="OAF71914.1"/>
    </source>
</evidence>
<evidence type="ECO:0000256" key="3">
    <source>
        <dbReference type="ARBA" id="ARBA00022741"/>
    </source>
</evidence>
<dbReference type="GO" id="GO:0035556">
    <property type="term" value="P:intracellular signal transduction"/>
    <property type="evidence" value="ECO:0007669"/>
    <property type="project" value="TreeGrafter"/>
</dbReference>
<feature type="domain" description="Protein kinase" evidence="6">
    <location>
        <begin position="44"/>
        <end position="243"/>
    </location>
</feature>
<dbReference type="OrthoDB" id="193931at2759"/>
<evidence type="ECO:0000313" key="8">
    <source>
        <dbReference type="Proteomes" id="UP000078046"/>
    </source>
</evidence>
<dbReference type="GO" id="GO:0005524">
    <property type="term" value="F:ATP binding"/>
    <property type="evidence" value="ECO:0007669"/>
    <property type="project" value="UniProtKB-KW"/>
</dbReference>
<dbReference type="InterPro" id="IPR011009">
    <property type="entry name" value="Kinase-like_dom_sf"/>
</dbReference>
<dbReference type="InterPro" id="IPR000719">
    <property type="entry name" value="Prot_kinase_dom"/>
</dbReference>
<dbReference type="GO" id="GO:0000226">
    <property type="term" value="P:microtubule cytoskeleton organization"/>
    <property type="evidence" value="ECO:0007669"/>
    <property type="project" value="TreeGrafter"/>
</dbReference>
<dbReference type="GO" id="GO:0050321">
    <property type="term" value="F:tau-protein kinase activity"/>
    <property type="evidence" value="ECO:0007669"/>
    <property type="project" value="TreeGrafter"/>
</dbReference>
<dbReference type="SMART" id="SM00220">
    <property type="entry name" value="S_TKc"/>
    <property type="match status" value="1"/>
</dbReference>
<dbReference type="FunFam" id="1.10.510.10:FF:000571">
    <property type="entry name" value="Maternal embryonic leucine zipper kinase"/>
    <property type="match status" value="1"/>
</dbReference>
<comment type="caution">
    <text evidence="7">The sequence shown here is derived from an EMBL/GenBank/DDBJ whole genome shotgun (WGS) entry which is preliminary data.</text>
</comment>
<dbReference type="Gene3D" id="1.10.510.10">
    <property type="entry name" value="Transferase(Phosphotransferase) domain 1"/>
    <property type="match status" value="1"/>
</dbReference>
<dbReference type="Proteomes" id="UP000078046">
    <property type="component" value="Unassembled WGS sequence"/>
</dbReference>
<keyword evidence="4" id="KW-0418">Kinase</keyword>
<gene>
    <name evidence="7" type="ORF">A3Q56_00313</name>
</gene>
<dbReference type="PROSITE" id="PS50011">
    <property type="entry name" value="PROTEIN_KINASE_DOM"/>
    <property type="match status" value="1"/>
</dbReference>
<dbReference type="Pfam" id="PF00069">
    <property type="entry name" value="Pkinase"/>
    <property type="match status" value="1"/>
</dbReference>
<dbReference type="EMBL" id="LWCA01000015">
    <property type="protein sequence ID" value="OAF71914.1"/>
    <property type="molecule type" value="Genomic_DNA"/>
</dbReference>
<keyword evidence="3" id="KW-0547">Nucleotide-binding</keyword>
<name>A0A177BED4_9BILA</name>
<sequence>MKSKKIIPVTHDQSDKTKANVVEKIMNELSRDVDYKQGNYIGLYQILNVLDAGNFATVYLARHLVTKDYVAIKNINTVDISNKTKKFIDREIKILSIVKHVHIISLFQVIKTKYKIYMIMEYMHYGSLSKKIKCNKKLDECVSSYIFYQLLCAVKYLHANNIYHRDIKAENILFVSHHNHIKLCDFGFSRISSDNEKVKTYCGSPLYAAPELFASKGYYPEKVDIWACGVLLYYMISGNFPYF</sequence>